<reference evidence="7" key="1">
    <citation type="submission" date="2022-10" db="EMBL/GenBank/DDBJ databases">
        <title>The complete genomes of actinobacterial strains from the NBC collection.</title>
        <authorList>
            <person name="Joergensen T.S."/>
            <person name="Alvarez Arevalo M."/>
            <person name="Sterndorff E.B."/>
            <person name="Faurdal D."/>
            <person name="Vuksanovic O."/>
            <person name="Mourched A.-S."/>
            <person name="Charusanti P."/>
            <person name="Shaw S."/>
            <person name="Blin K."/>
            <person name="Weber T."/>
        </authorList>
    </citation>
    <scope>NUCLEOTIDE SEQUENCE</scope>
    <source>
        <strain evidence="7">NBC_01482</strain>
    </source>
</reference>
<evidence type="ECO:0000256" key="3">
    <source>
        <dbReference type="ARBA" id="ARBA00022723"/>
    </source>
</evidence>
<keyword evidence="3" id="KW-0479">Metal-binding</keyword>
<evidence type="ECO:0000313" key="7">
    <source>
        <dbReference type="EMBL" id="WUV47734.1"/>
    </source>
</evidence>
<evidence type="ECO:0000313" key="8">
    <source>
        <dbReference type="Proteomes" id="UP001432062"/>
    </source>
</evidence>
<feature type="domain" description="PIN" evidence="6">
    <location>
        <begin position="2"/>
        <end position="110"/>
    </location>
</feature>
<evidence type="ECO:0000256" key="1">
    <source>
        <dbReference type="ARBA" id="ARBA00022649"/>
    </source>
</evidence>
<evidence type="ECO:0000259" key="6">
    <source>
        <dbReference type="Pfam" id="PF01850"/>
    </source>
</evidence>
<evidence type="ECO:0000256" key="4">
    <source>
        <dbReference type="ARBA" id="ARBA00022801"/>
    </source>
</evidence>
<dbReference type="EMBL" id="CP109441">
    <property type="protein sequence ID" value="WUV47734.1"/>
    <property type="molecule type" value="Genomic_DNA"/>
</dbReference>
<dbReference type="Proteomes" id="UP001432062">
    <property type="component" value="Chromosome"/>
</dbReference>
<organism evidence="7 8">
    <name type="scientific">Nocardia vinacea</name>
    <dbReference type="NCBI Taxonomy" id="96468"/>
    <lineage>
        <taxon>Bacteria</taxon>
        <taxon>Bacillati</taxon>
        <taxon>Actinomycetota</taxon>
        <taxon>Actinomycetes</taxon>
        <taxon>Mycobacteriales</taxon>
        <taxon>Nocardiaceae</taxon>
        <taxon>Nocardia</taxon>
    </lineage>
</organism>
<dbReference type="Pfam" id="PF01850">
    <property type="entry name" value="PIN"/>
    <property type="match status" value="1"/>
</dbReference>
<dbReference type="SUPFAM" id="SSF88723">
    <property type="entry name" value="PIN domain-like"/>
    <property type="match status" value="1"/>
</dbReference>
<dbReference type="InterPro" id="IPR029060">
    <property type="entry name" value="PIN-like_dom_sf"/>
</dbReference>
<keyword evidence="5" id="KW-0460">Magnesium</keyword>
<keyword evidence="8" id="KW-1185">Reference proteome</keyword>
<gene>
    <name evidence="7" type="ORF">OG563_05750</name>
</gene>
<evidence type="ECO:0000256" key="2">
    <source>
        <dbReference type="ARBA" id="ARBA00022722"/>
    </source>
</evidence>
<sequence length="124" mass="13141">MIILDAGALIGIEKGNAHATALIKRAMDNRLQVHVPATVLAQVWRNSPRQHPIGRLLGAAGVEIIDLDRRHAQAVGALLAGSGTADVVDAHVIVCARLTRARAVITSDPGDLRALDPDIRLEVV</sequence>
<proteinExistence type="predicted"/>
<accession>A0ABZ1Z122</accession>
<protein>
    <submittedName>
        <fullName evidence="7">PIN domain-containing protein</fullName>
    </submittedName>
</protein>
<evidence type="ECO:0000256" key="5">
    <source>
        <dbReference type="ARBA" id="ARBA00022842"/>
    </source>
</evidence>
<keyword evidence="1" id="KW-1277">Toxin-antitoxin system</keyword>
<keyword evidence="4" id="KW-0378">Hydrolase</keyword>
<dbReference type="InterPro" id="IPR002716">
    <property type="entry name" value="PIN_dom"/>
</dbReference>
<dbReference type="RefSeq" id="WP_327100789.1">
    <property type="nucleotide sequence ID" value="NZ_CP109149.1"/>
</dbReference>
<keyword evidence="2" id="KW-0540">Nuclease</keyword>
<name>A0ABZ1Z122_9NOCA</name>